<sequence length="76" mass="8388">MTVIRLDAATLAQFEAATGEVILADENGKPVRQVVLPPIPTGEPDLTEAEWVEIENDPVSYSLAEAWEKIRRGEKI</sequence>
<evidence type="ECO:0000313" key="1">
    <source>
        <dbReference type="EMBL" id="AWM39981.1"/>
    </source>
</evidence>
<proteinExistence type="predicted"/>
<name>A0A2Z3H521_9BACT</name>
<gene>
    <name evidence="1" type="ORF">C1280_25225</name>
</gene>
<protein>
    <submittedName>
        <fullName evidence="1">Uncharacterized protein</fullName>
    </submittedName>
</protein>
<accession>A0A2Z3H521</accession>
<reference evidence="1 2" key="1">
    <citation type="submission" date="2018-01" db="EMBL/GenBank/DDBJ databases">
        <title>G. obscuriglobus.</title>
        <authorList>
            <person name="Franke J."/>
            <person name="Blomberg W."/>
            <person name="Selmecki A."/>
        </authorList>
    </citation>
    <scope>NUCLEOTIDE SEQUENCE [LARGE SCALE GENOMIC DNA]</scope>
    <source>
        <strain evidence="1 2">DSM 5831</strain>
    </source>
</reference>
<evidence type="ECO:0000313" key="2">
    <source>
        <dbReference type="Proteomes" id="UP000245802"/>
    </source>
</evidence>
<dbReference type="AlphaFoldDB" id="A0A2Z3H521"/>
<dbReference type="Proteomes" id="UP000245802">
    <property type="component" value="Chromosome"/>
</dbReference>
<keyword evidence="2" id="KW-1185">Reference proteome</keyword>
<dbReference type="EMBL" id="CP025958">
    <property type="protein sequence ID" value="AWM39981.1"/>
    <property type="molecule type" value="Genomic_DNA"/>
</dbReference>
<dbReference type="KEGG" id="gog:C1280_25225"/>
<dbReference type="RefSeq" id="WP_010034689.1">
    <property type="nucleotide sequence ID" value="NZ_CP025958.1"/>
</dbReference>
<organism evidence="1 2">
    <name type="scientific">Gemmata obscuriglobus</name>
    <dbReference type="NCBI Taxonomy" id="114"/>
    <lineage>
        <taxon>Bacteria</taxon>
        <taxon>Pseudomonadati</taxon>
        <taxon>Planctomycetota</taxon>
        <taxon>Planctomycetia</taxon>
        <taxon>Gemmatales</taxon>
        <taxon>Gemmataceae</taxon>
        <taxon>Gemmata</taxon>
    </lineage>
</organism>